<dbReference type="InterPro" id="IPR050458">
    <property type="entry name" value="LolB"/>
</dbReference>
<accession>B9XDN6</accession>
<dbReference type="EMBL" id="ABOX02000006">
    <property type="protein sequence ID" value="EEF62182.1"/>
    <property type="molecule type" value="Genomic_DNA"/>
</dbReference>
<evidence type="ECO:0000313" key="2">
    <source>
        <dbReference type="Proteomes" id="UP000003688"/>
    </source>
</evidence>
<dbReference type="AlphaFoldDB" id="B9XDN6"/>
<gene>
    <name evidence="1" type="ORF">Cflav_PD6457</name>
</gene>
<sequence length="777" mass="86469">MSVHIFGIRHHGPGSARSLREALEALKPDMILVEGPPDAEAALPLLMHEQMEPPVALLVYVPENPKQAVYYPFAVFSPEWQALRYGFGKNVPVRFMDLPLTHQLAEEALEAKEIAVKGDEADAEAECEECEITQEQPIEPALLPALKALLQRDPLAHLAEAAGYSDSERWWEHMVEHRHNSTELFEAILEAMTALREASLESSLAILNPLREQRREAHMRQTIRVAEKEGFQRIAVVCGAWHAPALTKMPAAKEDAELLKGLLKVKVQATWVPWTYGRLAFASGYGAGIESPGWYQHLWDCRDGKKGRNAETQDIIIKWLTRVAHLLRGEDLDASSASVIETVRLAESLAAVRSRPLPGLPELNEATQTVLCHGEHLPLRLIHDKLVVSERLGKVPDETPVVPLQQDLQREQKRLRLPPEALEKMLDLDLRKDTDLGRSQLLHRLNLLNIPWGQAERASGKKGTFHEVWRVRWQPEFAVAIIEAAIWGNTVASAASGRAYKLAEEAPALPELTALLDQTLLADLPDAIRHIMVRLQNEAAVASDVPQLMAALPPLAQILRYGNVRQTDSTLIDQIVSGLVARICIGLPVACASLDDEAAADMFERLLAVQSALSLLQKEEYLKAWQTVLKQLSQQQGIHGLLAGRCCRLLMDAGVFSREESARRMGLALSTANEPVQAAAWVEGFLKGSGLLLLHDESLWQVLDEWVCELKDETFTALLPLLRRTFSTFSAPERRQMGERVRSGTSKLASQVQKMDFDEERAAKVLPLVAKLLGIEN</sequence>
<dbReference type="RefSeq" id="WP_007413934.1">
    <property type="nucleotide sequence ID" value="NZ_ABOX02000006.1"/>
</dbReference>
<dbReference type="Pfam" id="PF18934">
    <property type="entry name" value="DUF5682"/>
    <property type="match status" value="1"/>
</dbReference>
<dbReference type="Proteomes" id="UP000003688">
    <property type="component" value="Unassembled WGS sequence"/>
</dbReference>
<evidence type="ECO:0000313" key="1">
    <source>
        <dbReference type="EMBL" id="EEF62182.1"/>
    </source>
</evidence>
<dbReference type="OrthoDB" id="9768066at2"/>
<organism evidence="1 2">
    <name type="scientific">Pedosphaera parvula (strain Ellin514)</name>
    <dbReference type="NCBI Taxonomy" id="320771"/>
    <lineage>
        <taxon>Bacteria</taxon>
        <taxon>Pseudomonadati</taxon>
        <taxon>Verrucomicrobiota</taxon>
        <taxon>Pedosphaerae</taxon>
        <taxon>Pedosphaerales</taxon>
        <taxon>Pedosphaeraceae</taxon>
        <taxon>Pedosphaera</taxon>
    </lineage>
</organism>
<proteinExistence type="predicted"/>
<dbReference type="InterPro" id="IPR043737">
    <property type="entry name" value="DUF5682"/>
</dbReference>
<reference evidence="1 2" key="1">
    <citation type="journal article" date="2011" name="J. Bacteriol.">
        <title>Genome sequence of 'Pedosphaera parvula' Ellin514, an aerobic Verrucomicrobial isolate from pasture soil.</title>
        <authorList>
            <person name="Kant R."/>
            <person name="van Passel M.W."/>
            <person name="Sangwan P."/>
            <person name="Palva A."/>
            <person name="Lucas S."/>
            <person name="Copeland A."/>
            <person name="Lapidus A."/>
            <person name="Glavina Del Rio T."/>
            <person name="Dalin E."/>
            <person name="Tice H."/>
            <person name="Bruce D."/>
            <person name="Goodwin L."/>
            <person name="Pitluck S."/>
            <person name="Chertkov O."/>
            <person name="Larimer F.W."/>
            <person name="Land M.L."/>
            <person name="Hauser L."/>
            <person name="Brettin T.S."/>
            <person name="Detter J.C."/>
            <person name="Han S."/>
            <person name="de Vos W.M."/>
            <person name="Janssen P.H."/>
            <person name="Smidt H."/>
        </authorList>
    </citation>
    <scope>NUCLEOTIDE SEQUENCE [LARGE SCALE GENOMIC DNA]</scope>
    <source>
        <strain evidence="1 2">Ellin514</strain>
    </source>
</reference>
<protein>
    <submittedName>
        <fullName evidence="1">Uncharacterized protein</fullName>
    </submittedName>
</protein>
<keyword evidence="2" id="KW-1185">Reference proteome</keyword>
<dbReference type="PANTHER" id="PTHR30634:SF14">
    <property type="match status" value="1"/>
</dbReference>
<dbReference type="STRING" id="320771.Cflav_PD6457"/>
<name>B9XDN6_PEDPL</name>
<comment type="caution">
    <text evidence="1">The sequence shown here is derived from an EMBL/GenBank/DDBJ whole genome shotgun (WGS) entry which is preliminary data.</text>
</comment>
<dbReference type="PANTHER" id="PTHR30634">
    <property type="entry name" value="OUTER MEMBRANE LOLAB LIPOPROTEIN INSERTION APPARATUS"/>
    <property type="match status" value="1"/>
</dbReference>